<proteinExistence type="predicted"/>
<reference evidence="2" key="1">
    <citation type="journal article" date="2020" name="Stud. Mycol.">
        <title>101 Dothideomycetes genomes: a test case for predicting lifestyles and emergence of pathogens.</title>
        <authorList>
            <person name="Haridas S."/>
            <person name="Albert R."/>
            <person name="Binder M."/>
            <person name="Bloem J."/>
            <person name="Labutti K."/>
            <person name="Salamov A."/>
            <person name="Andreopoulos B."/>
            <person name="Baker S."/>
            <person name="Barry K."/>
            <person name="Bills G."/>
            <person name="Bluhm B."/>
            <person name="Cannon C."/>
            <person name="Castanera R."/>
            <person name="Culley D."/>
            <person name="Daum C."/>
            <person name="Ezra D."/>
            <person name="Gonzalez J."/>
            <person name="Henrissat B."/>
            <person name="Kuo A."/>
            <person name="Liang C."/>
            <person name="Lipzen A."/>
            <person name="Lutzoni F."/>
            <person name="Magnuson J."/>
            <person name="Mondo S."/>
            <person name="Nolan M."/>
            <person name="Ohm R."/>
            <person name="Pangilinan J."/>
            <person name="Park H.-J."/>
            <person name="Ramirez L."/>
            <person name="Alfaro M."/>
            <person name="Sun H."/>
            <person name="Tritt A."/>
            <person name="Yoshinaga Y."/>
            <person name="Zwiers L.-H."/>
            <person name="Turgeon B."/>
            <person name="Goodwin S."/>
            <person name="Spatafora J."/>
            <person name="Crous P."/>
            <person name="Grigoriev I."/>
        </authorList>
    </citation>
    <scope>NUCLEOTIDE SEQUENCE</scope>
    <source>
        <strain evidence="2">CBS 627.86</strain>
    </source>
</reference>
<sequence length="492" mass="55456">MTKYSRPKWHYTVPPPPPGGYPDNLPDCRNCFTRKLLPDDRNGPGGKWHRTCRVCKQQVKPEDYPVELVHPKRRTIKARARAAQKTVPASSTNAGTLRRFNDKTSKQPKPVSAADQVGNQAATAQLDISPESGVSRAQPRFPVCDTCLGDTDDEINVRCPTLHALTNTYEVWRQWLASLGPERESLLLHGEEMEGLSELQKPIVLRDIARAKANIQWSQPNERLRDIFSPERLFRGYEYLQTFWLGRGLFCSKMVEAIVLVTVLLNNEAITRDLPYKFCWSHESGDGKVPFPLLGKLYMVFEARNDSTKRAWTAKTPAQRAKDTSAWETDILPSTDAVGISLFRVPTVKFDDNGQSTLPKLQDVMGQGKRFKNTVCLAWVDKTEQEGESRAGELLLVTQSQNSGGGDTSPLPTAQTGLSNTSDRLLDSLIDGFERHTSKSSWQELRHSALGCIVREARPEKSVVADILDKREEIRDKEKARFKRSVDVRRTQ</sequence>
<dbReference type="EMBL" id="ML977351">
    <property type="protein sequence ID" value="KAF2107943.1"/>
    <property type="molecule type" value="Genomic_DNA"/>
</dbReference>
<protein>
    <submittedName>
        <fullName evidence="2">Uncharacterized protein</fullName>
    </submittedName>
</protein>
<evidence type="ECO:0000313" key="2">
    <source>
        <dbReference type="EMBL" id="KAF2107943.1"/>
    </source>
</evidence>
<evidence type="ECO:0000256" key="1">
    <source>
        <dbReference type="SAM" id="MobiDB-lite"/>
    </source>
</evidence>
<dbReference type="OrthoDB" id="3792140at2759"/>
<feature type="region of interest" description="Disordered" evidence="1">
    <location>
        <begin position="400"/>
        <end position="419"/>
    </location>
</feature>
<keyword evidence="3" id="KW-1185">Reference proteome</keyword>
<gene>
    <name evidence="2" type="ORF">BDV96DRAFT_672779</name>
</gene>
<name>A0A6A5YLV5_9PLEO</name>
<evidence type="ECO:0000313" key="3">
    <source>
        <dbReference type="Proteomes" id="UP000799770"/>
    </source>
</evidence>
<accession>A0A6A5YLV5</accession>
<dbReference type="Proteomes" id="UP000799770">
    <property type="component" value="Unassembled WGS sequence"/>
</dbReference>
<organism evidence="2 3">
    <name type="scientific">Lophiotrema nucula</name>
    <dbReference type="NCBI Taxonomy" id="690887"/>
    <lineage>
        <taxon>Eukaryota</taxon>
        <taxon>Fungi</taxon>
        <taxon>Dikarya</taxon>
        <taxon>Ascomycota</taxon>
        <taxon>Pezizomycotina</taxon>
        <taxon>Dothideomycetes</taxon>
        <taxon>Pleosporomycetidae</taxon>
        <taxon>Pleosporales</taxon>
        <taxon>Lophiotremataceae</taxon>
        <taxon>Lophiotrema</taxon>
    </lineage>
</organism>
<dbReference type="AlphaFoldDB" id="A0A6A5YLV5"/>
<feature type="region of interest" description="Disordered" evidence="1">
    <location>
        <begin position="1"/>
        <end position="23"/>
    </location>
</feature>
<feature type="region of interest" description="Disordered" evidence="1">
    <location>
        <begin position="80"/>
        <end position="118"/>
    </location>
</feature>
<feature type="compositionally biased region" description="Polar residues" evidence="1">
    <location>
        <begin position="410"/>
        <end position="419"/>
    </location>
</feature>